<dbReference type="OMA" id="GGMGIEP"/>
<dbReference type="PANTHER" id="PTHR40730">
    <property type="entry name" value="TRANSCRIPTIONAL REGULATOR PROTEIN-LIKE PROTEIN"/>
    <property type="match status" value="1"/>
</dbReference>
<sequence length="296" mass="33655">MKTPTTFWAEVILPAIRAKVAKILSSEGFSQMKIAKELGVTQAMVSKYLSKYNPPEILNQIMEEIDTLAVLVAEMIKNDTKKEEIIKTIERSFLKFLSDEKFCRAYEMYSGISGKVCKDIITSSERKEVIDELTKALEILLKDEKFARLIPEIRSNFAYSISNPRDLNDVAAVPGRITVIKDKPYAMPPEFGASKHTAKLLIKISRYNPKIRSVINIRFGKDVEEAVKKAGLRVIYLPRNLKSIEEVENEIAKIFGMGEPDIVIDPGRHGVEPCVYVFGENPWDVIRKLRVVEKYL</sequence>
<dbReference type="RefSeq" id="WP_010884813.1">
    <property type="nucleotide sequence ID" value="NZ_DUJN01000006.1"/>
</dbReference>
<gene>
    <name evidence="2" type="ORF">HA331_06475</name>
</gene>
<dbReference type="PANTHER" id="PTHR40730:SF4">
    <property type="entry name" value="TRANSCRIPTIONAL REGULATOR"/>
    <property type="match status" value="1"/>
</dbReference>
<accession>A0A832WJJ4</accession>
<dbReference type="Gene3D" id="1.10.260.40">
    <property type="entry name" value="lambda repressor-like DNA-binding domains"/>
    <property type="match status" value="1"/>
</dbReference>
<dbReference type="Gene3D" id="3.40.225.10">
    <property type="entry name" value="Class II aldolase/adducin N-terminal domain"/>
    <property type="match status" value="1"/>
</dbReference>
<dbReference type="Pfam" id="PF10120">
    <property type="entry name" value="ThiN"/>
    <property type="match status" value="1"/>
</dbReference>
<dbReference type="AlphaFoldDB" id="A0A832WJJ4"/>
<protein>
    <submittedName>
        <fullName evidence="2">Phosphomethylpyrimidine kinase</fullName>
    </submittedName>
</protein>
<dbReference type="SUPFAM" id="SSF53639">
    <property type="entry name" value="AraD/HMP-PK domain-like"/>
    <property type="match status" value="1"/>
</dbReference>
<dbReference type="EMBL" id="DUJN01000006">
    <property type="protein sequence ID" value="HII61372.1"/>
    <property type="molecule type" value="Genomic_DNA"/>
</dbReference>
<dbReference type="Proteomes" id="UP000617544">
    <property type="component" value="Unassembled WGS sequence"/>
</dbReference>
<dbReference type="SUPFAM" id="SSF47413">
    <property type="entry name" value="lambda repressor-like DNA-binding domains"/>
    <property type="match status" value="1"/>
</dbReference>
<dbReference type="GO" id="GO:0016301">
    <property type="term" value="F:kinase activity"/>
    <property type="evidence" value="ECO:0007669"/>
    <property type="project" value="UniProtKB-KW"/>
</dbReference>
<dbReference type="InterPro" id="IPR010982">
    <property type="entry name" value="Lambda_DNA-bd_dom_sf"/>
</dbReference>
<evidence type="ECO:0000313" key="3">
    <source>
        <dbReference type="Proteomes" id="UP000617544"/>
    </source>
</evidence>
<feature type="domain" description="Thiamine-phosphate synthase ThiN" evidence="1">
    <location>
        <begin position="132"/>
        <end position="290"/>
    </location>
</feature>
<dbReference type="InterPro" id="IPR036409">
    <property type="entry name" value="Aldolase_II/adducin_N_sf"/>
</dbReference>
<dbReference type="InterPro" id="IPR019293">
    <property type="entry name" value="ThiN"/>
</dbReference>
<evidence type="ECO:0000259" key="1">
    <source>
        <dbReference type="Pfam" id="PF10120"/>
    </source>
</evidence>
<proteinExistence type="predicted"/>
<reference evidence="2" key="1">
    <citation type="journal article" date="2020" name="bioRxiv">
        <title>A rank-normalized archaeal taxonomy based on genome phylogeny resolves widespread incomplete and uneven classifications.</title>
        <authorList>
            <person name="Rinke C."/>
            <person name="Chuvochina M."/>
            <person name="Mussig A.J."/>
            <person name="Chaumeil P.-A."/>
            <person name="Waite D.W."/>
            <person name="Whitman W.B."/>
            <person name="Parks D.H."/>
            <person name="Hugenholtz P."/>
        </authorList>
    </citation>
    <scope>NUCLEOTIDE SEQUENCE</scope>
    <source>
        <strain evidence="2">UBA8834</strain>
    </source>
</reference>
<keyword evidence="2" id="KW-0808">Transferase</keyword>
<dbReference type="GO" id="GO:0003677">
    <property type="term" value="F:DNA binding"/>
    <property type="evidence" value="ECO:0007669"/>
    <property type="project" value="InterPro"/>
</dbReference>
<evidence type="ECO:0000313" key="2">
    <source>
        <dbReference type="EMBL" id="HII61372.1"/>
    </source>
</evidence>
<keyword evidence="2" id="KW-0418">Kinase</keyword>
<name>A0A832WJJ4_PYRHR</name>
<dbReference type="GeneID" id="1443048"/>
<organism evidence="2 3">
    <name type="scientific">Pyrococcus horikoshii</name>
    <dbReference type="NCBI Taxonomy" id="53953"/>
    <lineage>
        <taxon>Archaea</taxon>
        <taxon>Methanobacteriati</taxon>
        <taxon>Methanobacteriota</taxon>
        <taxon>Thermococci</taxon>
        <taxon>Thermococcales</taxon>
        <taxon>Thermococcaceae</taxon>
        <taxon>Pyrococcus</taxon>
    </lineage>
</organism>
<comment type="caution">
    <text evidence="2">The sequence shown here is derived from an EMBL/GenBank/DDBJ whole genome shotgun (WGS) entry which is preliminary data.</text>
</comment>